<evidence type="ECO:0000313" key="2">
    <source>
        <dbReference type="Proteomes" id="UP001057402"/>
    </source>
</evidence>
<reference evidence="2" key="1">
    <citation type="journal article" date="2023" name="Front. Plant Sci.">
        <title>Chromosomal-level genome assembly of Melastoma candidum provides insights into trichome evolution.</title>
        <authorList>
            <person name="Zhong Y."/>
            <person name="Wu W."/>
            <person name="Sun C."/>
            <person name="Zou P."/>
            <person name="Liu Y."/>
            <person name="Dai S."/>
            <person name="Zhou R."/>
        </authorList>
    </citation>
    <scope>NUCLEOTIDE SEQUENCE [LARGE SCALE GENOMIC DNA]</scope>
</reference>
<dbReference type="EMBL" id="CM042884">
    <property type="protein sequence ID" value="KAI4370065.1"/>
    <property type="molecule type" value="Genomic_DNA"/>
</dbReference>
<evidence type="ECO:0000313" key="1">
    <source>
        <dbReference type="EMBL" id="KAI4370065.1"/>
    </source>
</evidence>
<dbReference type="Proteomes" id="UP001057402">
    <property type="component" value="Chromosome 5"/>
</dbReference>
<gene>
    <name evidence="1" type="ORF">MLD38_018450</name>
</gene>
<keyword evidence="2" id="KW-1185">Reference proteome</keyword>
<name>A0ACB9QTT0_9MYRT</name>
<accession>A0ACB9QTT0</accession>
<protein>
    <submittedName>
        <fullName evidence="1">Uncharacterized protein</fullName>
    </submittedName>
</protein>
<comment type="caution">
    <text evidence="1">The sequence shown here is derived from an EMBL/GenBank/DDBJ whole genome shotgun (WGS) entry which is preliminary data.</text>
</comment>
<sequence>MGSNFTLASLCLMLVLLYMGWGGGRVDCLSLEEDLKLEEEFARLKKPAVKTIEMDYGDVYDCVDFYDQPAFDHPLLKDHKHEYHPMMKPSSYPKRELFPPEDEKSGWRHTSMRRVECPMATVPIRRTTKEEFITAKTQAEARARINGSNTEGRHGLHLAIVRTKHSSGKRYNGGGGWMTVEDIPKTNDNQYSAAQMKIQMGADTIEVGWMINPSLYKDKRPRGFIYQQTYSWACLNIMCPGFVLLRSDVPVDSLMDSVSRYGGPLYYCKYYIYRDNATGAWNLGVGPRNITIGFWPQRLFTGLSNRADYLDWGGEVYSPPTIPSPPMGRGLSPRGSLLWDASFKDIVTINESGENVKATGTEAYSDASDNYWSIDQAVGKAPDFHLFTYGGPGGATGW</sequence>
<proteinExistence type="predicted"/>
<organism evidence="1 2">
    <name type="scientific">Melastoma candidum</name>
    <dbReference type="NCBI Taxonomy" id="119954"/>
    <lineage>
        <taxon>Eukaryota</taxon>
        <taxon>Viridiplantae</taxon>
        <taxon>Streptophyta</taxon>
        <taxon>Embryophyta</taxon>
        <taxon>Tracheophyta</taxon>
        <taxon>Spermatophyta</taxon>
        <taxon>Magnoliopsida</taxon>
        <taxon>eudicotyledons</taxon>
        <taxon>Gunneridae</taxon>
        <taxon>Pentapetalae</taxon>
        <taxon>rosids</taxon>
        <taxon>malvids</taxon>
        <taxon>Myrtales</taxon>
        <taxon>Melastomataceae</taxon>
        <taxon>Melastomatoideae</taxon>
        <taxon>Melastomateae</taxon>
        <taxon>Melastoma</taxon>
    </lineage>
</organism>